<reference evidence="2 3" key="1">
    <citation type="submission" date="2023-04" db="EMBL/GenBank/DDBJ databases">
        <title>Lysobacter sp. strain UC isolated from soil sample.</title>
        <authorList>
            <person name="Choksket S."/>
            <person name="Harshvardhan F."/>
            <person name="Rana R."/>
            <person name="Patil P.B."/>
            <person name="Korpole S."/>
        </authorList>
    </citation>
    <scope>NUCLEOTIDE SEQUENCE [LARGE SCALE GENOMIC DNA]</scope>
    <source>
        <strain evidence="2 3">UC</strain>
    </source>
</reference>
<evidence type="ECO:0000313" key="3">
    <source>
        <dbReference type="Proteomes" id="UP001233535"/>
    </source>
</evidence>
<dbReference type="EMBL" id="JARUHG010000002">
    <property type="protein sequence ID" value="MDR0182971.1"/>
    <property type="molecule type" value="Genomic_DNA"/>
</dbReference>
<comment type="caution">
    <text evidence="2">The sequence shown here is derived from an EMBL/GenBank/DDBJ whole genome shotgun (WGS) entry which is preliminary data.</text>
</comment>
<sequence>MRSLVRGSTRSARNPLRAPFAFACCEQSAALAAAAFLVATIGTAAALFFATVSATALFALAVHAAALAAATLLATTALAALTAATTLLAATALLTAALAAAALLAAALLAAALTLHATALVLLTLVVVTHYCFSDVQADCLTQEMSQAACQCMRTRRPRVAAASATYSVCASSKATRGGTCAVQCR</sequence>
<feature type="transmembrane region" description="Helical" evidence="1">
    <location>
        <begin position="20"/>
        <end position="50"/>
    </location>
</feature>
<evidence type="ECO:0000313" key="2">
    <source>
        <dbReference type="EMBL" id="MDR0182971.1"/>
    </source>
</evidence>
<dbReference type="Proteomes" id="UP001233535">
    <property type="component" value="Unassembled WGS sequence"/>
</dbReference>
<feature type="transmembrane region" description="Helical" evidence="1">
    <location>
        <begin position="56"/>
        <end position="80"/>
    </location>
</feature>
<keyword evidence="1" id="KW-0812">Transmembrane</keyword>
<organism evidence="2 3">
    <name type="scientific">Lysobacter arvi</name>
    <dbReference type="NCBI Taxonomy" id="3038776"/>
    <lineage>
        <taxon>Bacteria</taxon>
        <taxon>Pseudomonadati</taxon>
        <taxon>Pseudomonadota</taxon>
        <taxon>Gammaproteobacteria</taxon>
        <taxon>Lysobacterales</taxon>
        <taxon>Lysobacteraceae</taxon>
        <taxon>Lysobacter</taxon>
    </lineage>
</organism>
<protein>
    <submittedName>
        <fullName evidence="2">Uncharacterized protein</fullName>
    </submittedName>
</protein>
<gene>
    <name evidence="2" type="ORF">P8609_08290</name>
</gene>
<keyword evidence="3" id="KW-1185">Reference proteome</keyword>
<accession>A0ABU1CCQ5</accession>
<proteinExistence type="predicted"/>
<name>A0ABU1CCQ5_9GAMM</name>
<keyword evidence="1" id="KW-1133">Transmembrane helix</keyword>
<feature type="transmembrane region" description="Helical" evidence="1">
    <location>
        <begin position="115"/>
        <end position="133"/>
    </location>
</feature>
<keyword evidence="1" id="KW-0472">Membrane</keyword>
<evidence type="ECO:0000256" key="1">
    <source>
        <dbReference type="SAM" id="Phobius"/>
    </source>
</evidence>
<feature type="transmembrane region" description="Helical" evidence="1">
    <location>
        <begin position="87"/>
        <end position="109"/>
    </location>
</feature>